<dbReference type="Proteomes" id="UP001597545">
    <property type="component" value="Unassembled WGS sequence"/>
</dbReference>
<dbReference type="EMBL" id="JBHULR010000003">
    <property type="protein sequence ID" value="MFD2547888.1"/>
    <property type="molecule type" value="Genomic_DNA"/>
</dbReference>
<evidence type="ECO:0000313" key="2">
    <source>
        <dbReference type="Proteomes" id="UP001597545"/>
    </source>
</evidence>
<sequence>MIRMDTGKKLMLMLLSLFLLLFFERCEQIDGISLDVGNSALGVNSLDTFSVQASTFLLDPLPTGNQGVLLTGSLEDEYIGRAKISSFFRLEMPDISREFSNDVQFDSLTLRLFYNGYSYGDTTQIMHLSVHRLTEALDPRELSIALEDDEYPVFVSSENLYADQSFAYDTTPLGKIQFIPKPKSVQDTVLIRLDQTLGNELFQMVLKKDSKLVSEDEFLEYLKGLAIIPSEDAHAIIGFKDSIAFNLHYSYERQSDGRRIRDSLTIGKGDNTYQYNHVETDRSAGLLKALSHDKQEITAAASEGRTFIQGTTGLVTRLRFPYLRETLGTSATAINQAQLIVETDQSETGYIPPLDSLIILKANKYGTPTALLQNAAGSSIMAVYETGSSSGGVGRGRYVFDVTNYIHELVNTKTYNGDESLLLSLPTSDLLKKMDLLYIATDANKPAITLNILYIKTQ</sequence>
<name>A0ABW5KHT7_9SPHI</name>
<organism evidence="1 2">
    <name type="scientific">Sphingobacterium suaedae</name>
    <dbReference type="NCBI Taxonomy" id="1686402"/>
    <lineage>
        <taxon>Bacteria</taxon>
        <taxon>Pseudomonadati</taxon>
        <taxon>Bacteroidota</taxon>
        <taxon>Sphingobacteriia</taxon>
        <taxon>Sphingobacteriales</taxon>
        <taxon>Sphingobacteriaceae</taxon>
        <taxon>Sphingobacterium</taxon>
    </lineage>
</organism>
<keyword evidence="2" id="KW-1185">Reference proteome</keyword>
<evidence type="ECO:0000313" key="1">
    <source>
        <dbReference type="EMBL" id="MFD2547888.1"/>
    </source>
</evidence>
<comment type="caution">
    <text evidence="1">The sequence shown here is derived from an EMBL/GenBank/DDBJ whole genome shotgun (WGS) entry which is preliminary data.</text>
</comment>
<gene>
    <name evidence="1" type="ORF">ACFSR5_09550</name>
</gene>
<proteinExistence type="predicted"/>
<dbReference type="InterPro" id="IPR025366">
    <property type="entry name" value="DUF4270"/>
</dbReference>
<accession>A0ABW5KHT7</accession>
<dbReference type="Pfam" id="PF14092">
    <property type="entry name" value="DUF4270"/>
    <property type="match status" value="1"/>
</dbReference>
<reference evidence="2" key="1">
    <citation type="journal article" date="2019" name="Int. J. Syst. Evol. Microbiol.">
        <title>The Global Catalogue of Microorganisms (GCM) 10K type strain sequencing project: providing services to taxonomists for standard genome sequencing and annotation.</title>
        <authorList>
            <consortium name="The Broad Institute Genomics Platform"/>
            <consortium name="The Broad Institute Genome Sequencing Center for Infectious Disease"/>
            <person name="Wu L."/>
            <person name="Ma J."/>
        </authorList>
    </citation>
    <scope>NUCLEOTIDE SEQUENCE [LARGE SCALE GENOMIC DNA]</scope>
    <source>
        <strain evidence="2">KCTC 42662</strain>
    </source>
</reference>
<dbReference type="RefSeq" id="WP_380932250.1">
    <property type="nucleotide sequence ID" value="NZ_JBHUEG010000007.1"/>
</dbReference>
<protein>
    <submittedName>
        <fullName evidence="1">DUF4270 family protein</fullName>
    </submittedName>
</protein>